<dbReference type="EMBL" id="JBFKZN010000009">
    <property type="protein sequence ID" value="MEW5290840.1"/>
    <property type="molecule type" value="Genomic_DNA"/>
</dbReference>
<comment type="caution">
    <text evidence="1">The sequence shown here is derived from an EMBL/GenBank/DDBJ whole genome shotgun (WGS) entry which is preliminary data.</text>
</comment>
<name>A0ABV3N4U6_9GAMM</name>
<accession>A0ABV3N4U6</accession>
<sequence>METKHKPGIISGTEKMLSISMGNNLSVDNISNEKHCTFSDVKQSKSSGTPLISTVIPKEKSGMRPLEFPINPECEYTLSKSSHSIIVKKSLALACVHEIKKCRYISNENLVSSDFLSPKYYFHGTC</sequence>
<organism evidence="1 2">
    <name type="scientific">Erwinia papayae</name>
    <dbReference type="NCBI Taxonomy" id="206499"/>
    <lineage>
        <taxon>Bacteria</taxon>
        <taxon>Pseudomonadati</taxon>
        <taxon>Pseudomonadota</taxon>
        <taxon>Gammaproteobacteria</taxon>
        <taxon>Enterobacterales</taxon>
        <taxon>Erwiniaceae</taxon>
        <taxon>Erwinia</taxon>
    </lineage>
</organism>
<protein>
    <submittedName>
        <fullName evidence="1">Uncharacterized protein</fullName>
    </submittedName>
</protein>
<dbReference type="RefSeq" id="WP_367168186.1">
    <property type="nucleotide sequence ID" value="NZ_JBFKZN010000009.1"/>
</dbReference>
<keyword evidence="2" id="KW-1185">Reference proteome</keyword>
<dbReference type="Proteomes" id="UP001554567">
    <property type="component" value="Unassembled WGS sequence"/>
</dbReference>
<evidence type="ECO:0000313" key="2">
    <source>
        <dbReference type="Proteomes" id="UP001554567"/>
    </source>
</evidence>
<proteinExistence type="predicted"/>
<gene>
    <name evidence="1" type="ORF">ABW286_16930</name>
</gene>
<evidence type="ECO:0000313" key="1">
    <source>
        <dbReference type="EMBL" id="MEW5290840.1"/>
    </source>
</evidence>
<reference evidence="1 2" key="1">
    <citation type="submission" date="2024-07" db="EMBL/GenBank/DDBJ databases">
        <authorList>
            <person name="Dulla G.F.J."/>
            <person name="Delorm J.G."/>
        </authorList>
    </citation>
    <scope>NUCLEOTIDE SEQUENCE [LARGE SCALE GENOMIC DNA]</scope>
    <source>
        <strain evidence="1 2">JGD 233</strain>
    </source>
</reference>